<feature type="chain" id="PRO_5002676139" evidence="1">
    <location>
        <begin position="23"/>
        <end position="180"/>
    </location>
</feature>
<evidence type="ECO:0000313" key="2">
    <source>
        <dbReference type="EMBL" id="ABP74030.1"/>
    </source>
</evidence>
<sequence precursor="true">MKKITLALAASGLLLGSSAAMAAGPNTITFMGEVTDQTCEVEINGNAANPVVLLPTATTAELAAAGSTAKETTFTLGVTGCDGTALTSKTVFVGNVVDVDGNLTNTATSGAANVALQLLAVPGSQASAIDLNTTTPVAGVVLAAGETEGTVDYAVQYISVAGGATAGPVLGSVQYAVSYQ</sequence>
<dbReference type="InterPro" id="IPR008966">
    <property type="entry name" value="Adhesion_dom_sf"/>
</dbReference>
<dbReference type="InterPro" id="IPR036937">
    <property type="entry name" value="Adhesion_dom_fimbrial_sf"/>
</dbReference>
<name>A4Y247_SHEPC</name>
<protein>
    <submittedName>
        <fullName evidence="2">Fimbrial protein</fullName>
    </submittedName>
</protein>
<dbReference type="SUPFAM" id="SSF49401">
    <property type="entry name" value="Bacterial adhesins"/>
    <property type="match status" value="1"/>
</dbReference>
<dbReference type="KEGG" id="spc:Sputcn32_0298"/>
<dbReference type="AlphaFoldDB" id="A4Y247"/>
<dbReference type="InterPro" id="IPR050263">
    <property type="entry name" value="Bact_Fimbrial_Adh_Pro"/>
</dbReference>
<dbReference type="Gene3D" id="2.60.40.1090">
    <property type="entry name" value="Fimbrial-type adhesion domain"/>
    <property type="match status" value="1"/>
</dbReference>
<gene>
    <name evidence="2" type="ordered locus">Sputcn32_0298</name>
</gene>
<keyword evidence="1" id="KW-0732">Signal</keyword>
<dbReference type="PANTHER" id="PTHR33420">
    <property type="entry name" value="FIMBRIAL SUBUNIT ELFA-RELATED"/>
    <property type="match status" value="1"/>
</dbReference>
<accession>A4Y247</accession>
<proteinExistence type="predicted"/>
<evidence type="ECO:0000256" key="1">
    <source>
        <dbReference type="SAM" id="SignalP"/>
    </source>
</evidence>
<dbReference type="GO" id="GO:0009289">
    <property type="term" value="C:pilus"/>
    <property type="evidence" value="ECO:0007669"/>
    <property type="project" value="InterPro"/>
</dbReference>
<dbReference type="HOGENOM" id="CLU_088965_2_2_6"/>
<dbReference type="STRING" id="319224.Sputcn32_0298"/>
<feature type="signal peptide" evidence="1">
    <location>
        <begin position="1"/>
        <end position="22"/>
    </location>
</feature>
<dbReference type="eggNOG" id="COG3539">
    <property type="taxonomic scope" value="Bacteria"/>
</dbReference>
<dbReference type="GO" id="GO:0043709">
    <property type="term" value="P:cell adhesion involved in single-species biofilm formation"/>
    <property type="evidence" value="ECO:0007669"/>
    <property type="project" value="TreeGrafter"/>
</dbReference>
<dbReference type="EMBL" id="CP000681">
    <property type="protein sequence ID" value="ABP74030.1"/>
    <property type="molecule type" value="Genomic_DNA"/>
</dbReference>
<dbReference type="PANTHER" id="PTHR33420:SF10">
    <property type="entry name" value="FIMBRIAE MAJOR SUBUNIT"/>
    <property type="match status" value="1"/>
</dbReference>
<reference evidence="2" key="1">
    <citation type="submission" date="2007-04" db="EMBL/GenBank/DDBJ databases">
        <title>Complete sequence of Shewanella putrefaciens CN-32.</title>
        <authorList>
            <consortium name="US DOE Joint Genome Institute"/>
            <person name="Copeland A."/>
            <person name="Lucas S."/>
            <person name="Lapidus A."/>
            <person name="Barry K."/>
            <person name="Detter J.C."/>
            <person name="Glavina del Rio T."/>
            <person name="Hammon N."/>
            <person name="Israni S."/>
            <person name="Dalin E."/>
            <person name="Tice H."/>
            <person name="Pitluck S."/>
            <person name="Chain P."/>
            <person name="Malfatti S."/>
            <person name="Shin M."/>
            <person name="Vergez L."/>
            <person name="Schmutz J."/>
            <person name="Larimer F."/>
            <person name="Land M."/>
            <person name="Hauser L."/>
            <person name="Kyrpides N."/>
            <person name="Mikhailova N."/>
            <person name="Romine M.F."/>
            <person name="Fredrickson J."/>
            <person name="Tiedje J."/>
            <person name="Richardson P."/>
        </authorList>
    </citation>
    <scope>NUCLEOTIDE SEQUENCE [LARGE SCALE GENOMIC DNA]</scope>
    <source>
        <strain evidence="2">CN-32</strain>
    </source>
</reference>
<organism evidence="2">
    <name type="scientific">Shewanella putrefaciens (strain CN-32 / ATCC BAA-453)</name>
    <dbReference type="NCBI Taxonomy" id="319224"/>
    <lineage>
        <taxon>Bacteria</taxon>
        <taxon>Pseudomonadati</taxon>
        <taxon>Pseudomonadota</taxon>
        <taxon>Gammaproteobacteria</taxon>
        <taxon>Alteromonadales</taxon>
        <taxon>Shewanellaceae</taxon>
        <taxon>Shewanella</taxon>
    </lineage>
</organism>